<organism evidence="1 2">
    <name type="scientific">Melastoma candidum</name>
    <dbReference type="NCBI Taxonomy" id="119954"/>
    <lineage>
        <taxon>Eukaryota</taxon>
        <taxon>Viridiplantae</taxon>
        <taxon>Streptophyta</taxon>
        <taxon>Embryophyta</taxon>
        <taxon>Tracheophyta</taxon>
        <taxon>Spermatophyta</taxon>
        <taxon>Magnoliopsida</taxon>
        <taxon>eudicotyledons</taxon>
        <taxon>Gunneridae</taxon>
        <taxon>Pentapetalae</taxon>
        <taxon>rosids</taxon>
        <taxon>malvids</taxon>
        <taxon>Myrtales</taxon>
        <taxon>Melastomataceae</taxon>
        <taxon>Melastomatoideae</taxon>
        <taxon>Melastomateae</taxon>
        <taxon>Melastoma</taxon>
    </lineage>
</organism>
<keyword evidence="2" id="KW-1185">Reference proteome</keyword>
<protein>
    <submittedName>
        <fullName evidence="1">Uncharacterized protein</fullName>
    </submittedName>
</protein>
<dbReference type="EMBL" id="CM042884">
    <property type="protein sequence ID" value="KAI4369080.1"/>
    <property type="molecule type" value="Genomic_DNA"/>
</dbReference>
<evidence type="ECO:0000313" key="1">
    <source>
        <dbReference type="EMBL" id="KAI4369080.1"/>
    </source>
</evidence>
<name>A0ACB9QRK2_9MYRT</name>
<accession>A0ACB9QRK2</accession>
<reference evidence="2" key="1">
    <citation type="journal article" date="2023" name="Front. Plant Sci.">
        <title>Chromosomal-level genome assembly of Melastoma candidum provides insights into trichome evolution.</title>
        <authorList>
            <person name="Zhong Y."/>
            <person name="Wu W."/>
            <person name="Sun C."/>
            <person name="Zou P."/>
            <person name="Liu Y."/>
            <person name="Dai S."/>
            <person name="Zhou R."/>
        </authorList>
    </citation>
    <scope>NUCLEOTIDE SEQUENCE [LARGE SCALE GENOMIC DNA]</scope>
</reference>
<sequence>MDLSNPRRYNNCNLNDAPLPELTLSHLCGKDPRVSEYSRDGDDGRVGVGADGGGDRVVMDFMSLNGASDSSDPRRWDRSSKRVAASESEGVDDTDFQKGGAAGEKRPKIEGLNLSLALPQVAMTSIPVSNPHGNGSLVPFSSLRTTTTCSNDFIAASMSMSYSFTHSRPFSHNPSCSLTCNSTENYDCSVGNKGRDDQIWYAGEGTNGSVHSRFKPLGDGGAVALANACGSIGGNGNSLNLPAQGSQQISRGCSSSFYQSMGSERYSYLPSELPARPTRDAISGGSRGEDFENSRDLDSFTDVKARRPSMPERLVREIVSESIPVMSQILQELSKEVLESIKDYLRSLLDAPERAEELSGLQRKLEKRSDLTKETLSKCNKDQLQILVALRTRIGNFLSGKCKISSTELVEVFLFLRCMNVNCMMLLPVDDCECKVCSTNRGFCSSCTCPVCLTFDCASNTCSWVGCDLCSHWCHTSCSIQKNLIRPIPSAKPGAAEVHFYCMGCDHASEMYGFVKDVFSHCSKDWGPETLMKELDCVRKIFSRSEDSKGKELYKTADELLSRLGIKSISPSDANDTIIKLFNGVDRTQGFPDHLISSDTTPVRPSPSGDPSHRPVPSYARPPIPPRESQDETRKKEIKASRSEDKDPEDDLMALMRKNGFDSMESVIRIKAAEARMFQSKADDARKEAVVLERMIRAEIEKLEEEYVQKLSGIRLQEADDRRRKKLEELKLLEDSHRDYLKMKARMQSEIGGLHQRMEATRKRWWT</sequence>
<dbReference type="Proteomes" id="UP001057402">
    <property type="component" value="Chromosome 5"/>
</dbReference>
<proteinExistence type="predicted"/>
<evidence type="ECO:0000313" key="2">
    <source>
        <dbReference type="Proteomes" id="UP001057402"/>
    </source>
</evidence>
<comment type="caution">
    <text evidence="1">The sequence shown here is derived from an EMBL/GenBank/DDBJ whole genome shotgun (WGS) entry which is preliminary data.</text>
</comment>
<gene>
    <name evidence="1" type="ORF">MLD38_017569</name>
</gene>